<comment type="caution">
    <text evidence="2">The sequence shown here is derived from an EMBL/GenBank/DDBJ whole genome shotgun (WGS) entry which is preliminary data.</text>
</comment>
<name>A0A392QCF2_9FABA</name>
<evidence type="ECO:0000313" key="2">
    <source>
        <dbReference type="EMBL" id="MCI21517.1"/>
    </source>
</evidence>
<dbReference type="InterPro" id="IPR029411">
    <property type="entry name" value="RG-lyase_III"/>
</dbReference>
<dbReference type="SUPFAM" id="SSF49785">
    <property type="entry name" value="Galactose-binding domain-like"/>
    <property type="match status" value="1"/>
</dbReference>
<dbReference type="GO" id="GO:0016829">
    <property type="term" value="F:lyase activity"/>
    <property type="evidence" value="ECO:0007669"/>
    <property type="project" value="UniProtKB-KW"/>
</dbReference>
<dbReference type="InterPro" id="IPR008979">
    <property type="entry name" value="Galactose-bd-like_sf"/>
</dbReference>
<keyword evidence="2" id="KW-0456">Lyase</keyword>
<dbReference type="InterPro" id="IPR051850">
    <property type="entry name" value="Polysacch_Lyase_4"/>
</dbReference>
<dbReference type="PANTHER" id="PTHR32018:SF6">
    <property type="entry name" value="RHAMNOGALACTURONAN ENDOLYASE"/>
    <property type="match status" value="1"/>
</dbReference>
<dbReference type="Pfam" id="PF14683">
    <property type="entry name" value="CBM-like"/>
    <property type="match status" value="1"/>
</dbReference>
<organism evidence="2 3">
    <name type="scientific">Trifolium medium</name>
    <dbReference type="NCBI Taxonomy" id="97028"/>
    <lineage>
        <taxon>Eukaryota</taxon>
        <taxon>Viridiplantae</taxon>
        <taxon>Streptophyta</taxon>
        <taxon>Embryophyta</taxon>
        <taxon>Tracheophyta</taxon>
        <taxon>Spermatophyta</taxon>
        <taxon>Magnoliopsida</taxon>
        <taxon>eudicotyledons</taxon>
        <taxon>Gunneridae</taxon>
        <taxon>Pentapetalae</taxon>
        <taxon>rosids</taxon>
        <taxon>fabids</taxon>
        <taxon>Fabales</taxon>
        <taxon>Fabaceae</taxon>
        <taxon>Papilionoideae</taxon>
        <taxon>50 kb inversion clade</taxon>
        <taxon>NPAAA clade</taxon>
        <taxon>Hologalegina</taxon>
        <taxon>IRL clade</taxon>
        <taxon>Trifolieae</taxon>
        <taxon>Trifolium</taxon>
    </lineage>
</organism>
<keyword evidence="3" id="KW-1185">Reference proteome</keyword>
<dbReference type="AlphaFoldDB" id="A0A392QCF2"/>
<protein>
    <submittedName>
        <fullName evidence="2">Rhamnogalacturonate lyase B-like protein</fullName>
    </submittedName>
</protein>
<feature type="non-terminal residue" evidence="2">
    <location>
        <position position="1"/>
    </location>
</feature>
<feature type="domain" description="Rhamnogalacturonan lyase" evidence="1">
    <location>
        <begin position="14"/>
        <end position="81"/>
    </location>
</feature>
<evidence type="ECO:0000259" key="1">
    <source>
        <dbReference type="Pfam" id="PF14683"/>
    </source>
</evidence>
<proteinExistence type="predicted"/>
<dbReference type="Proteomes" id="UP000265520">
    <property type="component" value="Unassembled WGS sequence"/>
</dbReference>
<dbReference type="EMBL" id="LXQA010125317">
    <property type="protein sequence ID" value="MCI21517.1"/>
    <property type="molecule type" value="Genomic_DNA"/>
</dbReference>
<accession>A0A392QCF2</accession>
<evidence type="ECO:0000313" key="3">
    <source>
        <dbReference type="Proteomes" id="UP000265520"/>
    </source>
</evidence>
<sequence>YRQYGIWSRYTDLYPKNDLVYTVGVSDWKKDWFFAHVPRIIGNKTFQATTWSVVFKLESVVPGNYTLQLALASASNAEVQVH</sequence>
<dbReference type="PANTHER" id="PTHR32018">
    <property type="entry name" value="RHAMNOGALACTURONATE LYASE FAMILY PROTEIN"/>
    <property type="match status" value="1"/>
</dbReference>
<reference evidence="2 3" key="1">
    <citation type="journal article" date="2018" name="Front. Plant Sci.">
        <title>Red Clover (Trifolium pratense) and Zigzag Clover (T. medium) - A Picture of Genomic Similarities and Differences.</title>
        <authorList>
            <person name="Dluhosova J."/>
            <person name="Istvanek J."/>
            <person name="Nedelnik J."/>
            <person name="Repkova J."/>
        </authorList>
    </citation>
    <scope>NUCLEOTIDE SEQUENCE [LARGE SCALE GENOMIC DNA]</scope>
    <source>
        <strain evidence="3">cv. 10/8</strain>
        <tissue evidence="2">Leaf</tissue>
    </source>
</reference>